<dbReference type="InterPro" id="IPR000620">
    <property type="entry name" value="EamA_dom"/>
</dbReference>
<keyword evidence="5" id="KW-1185">Reference proteome</keyword>
<dbReference type="Proteomes" id="UP000198896">
    <property type="component" value="Unassembled WGS sequence"/>
</dbReference>
<dbReference type="Gene3D" id="1.10.3730.20">
    <property type="match status" value="1"/>
</dbReference>
<sequence length="142" mass="15313">MISYVWPIALVVFSNTLYQICAKEVPAGMNAFASLTVTYLVGAVASGLLFLVTGNGANLLQEYGRLNWAPFVLGLVILGLEAGWIYAYKAGWPVSTAFIVQSAILAGFLLAVGYALYREPLAWNKVAGVVICLIGLYVINYK</sequence>
<keyword evidence="2" id="KW-0472">Membrane</keyword>
<dbReference type="Pfam" id="PF00892">
    <property type="entry name" value="EamA"/>
    <property type="match status" value="1"/>
</dbReference>
<dbReference type="STRING" id="1123323.SAMN05216245_10741"/>
<feature type="transmembrane region" description="Helical" evidence="2">
    <location>
        <begin position="66"/>
        <end position="86"/>
    </location>
</feature>
<dbReference type="EMBL" id="FONL01000007">
    <property type="protein sequence ID" value="SFE47669.1"/>
    <property type="molecule type" value="Genomic_DNA"/>
</dbReference>
<gene>
    <name evidence="4" type="ORF">SAMN05216245_10741</name>
</gene>
<keyword evidence="2" id="KW-0812">Transmembrane</keyword>
<dbReference type="AlphaFoldDB" id="A0A1I2AVA4"/>
<name>A0A1I2AVA4_9FIRM</name>
<protein>
    <recommendedName>
        <fullName evidence="3">EamA domain-containing protein</fullName>
    </recommendedName>
</protein>
<feature type="transmembrane region" description="Helical" evidence="2">
    <location>
        <begin position="98"/>
        <end position="117"/>
    </location>
</feature>
<evidence type="ECO:0000259" key="3">
    <source>
        <dbReference type="Pfam" id="PF00892"/>
    </source>
</evidence>
<dbReference type="GO" id="GO:0016020">
    <property type="term" value="C:membrane"/>
    <property type="evidence" value="ECO:0007669"/>
    <property type="project" value="InterPro"/>
</dbReference>
<organism evidence="4 5">
    <name type="scientific">Succiniclasticum ruminis DSM 9236</name>
    <dbReference type="NCBI Taxonomy" id="1123323"/>
    <lineage>
        <taxon>Bacteria</taxon>
        <taxon>Bacillati</taxon>
        <taxon>Bacillota</taxon>
        <taxon>Negativicutes</taxon>
        <taxon>Acidaminococcales</taxon>
        <taxon>Acidaminococcaceae</taxon>
        <taxon>Succiniclasticum</taxon>
    </lineage>
</organism>
<evidence type="ECO:0000313" key="5">
    <source>
        <dbReference type="Proteomes" id="UP000198896"/>
    </source>
</evidence>
<feature type="transmembrane region" description="Helical" evidence="2">
    <location>
        <begin position="32"/>
        <end position="54"/>
    </location>
</feature>
<proteinExistence type="inferred from homology"/>
<keyword evidence="2" id="KW-1133">Transmembrane helix</keyword>
<evidence type="ECO:0000256" key="2">
    <source>
        <dbReference type="SAM" id="Phobius"/>
    </source>
</evidence>
<accession>A0A1I2AVA4</accession>
<dbReference type="SUPFAM" id="SSF103481">
    <property type="entry name" value="Multidrug resistance efflux transporter EmrE"/>
    <property type="match status" value="1"/>
</dbReference>
<comment type="similarity">
    <text evidence="1">Belongs to the EamA transporter family.</text>
</comment>
<dbReference type="InterPro" id="IPR037185">
    <property type="entry name" value="EmrE-like"/>
</dbReference>
<feature type="domain" description="EamA" evidence="3">
    <location>
        <begin position="8"/>
        <end position="140"/>
    </location>
</feature>
<evidence type="ECO:0000256" key="1">
    <source>
        <dbReference type="ARBA" id="ARBA00007362"/>
    </source>
</evidence>
<reference evidence="4 5" key="1">
    <citation type="submission" date="2016-10" db="EMBL/GenBank/DDBJ databases">
        <authorList>
            <person name="de Groot N.N."/>
        </authorList>
    </citation>
    <scope>NUCLEOTIDE SEQUENCE [LARGE SCALE GENOMIC DNA]</scope>
    <source>
        <strain evidence="4 5">DSM 9236</strain>
    </source>
</reference>
<dbReference type="RefSeq" id="WP_093913423.1">
    <property type="nucleotide sequence ID" value="NZ_FONL01000007.1"/>
</dbReference>
<dbReference type="OrthoDB" id="2294582at2"/>
<feature type="transmembrane region" description="Helical" evidence="2">
    <location>
        <begin position="122"/>
        <end position="139"/>
    </location>
</feature>
<evidence type="ECO:0000313" key="4">
    <source>
        <dbReference type="EMBL" id="SFE47669.1"/>
    </source>
</evidence>